<dbReference type="PANTHER" id="PTHR11690:SF296">
    <property type="entry name" value="DEGENERIN-LIKE PROTEIN DEL-10"/>
    <property type="match status" value="1"/>
</dbReference>
<dbReference type="GeneID" id="116303424"/>
<evidence type="ECO:0000256" key="8">
    <source>
        <dbReference type="ARBA" id="ARBA00023136"/>
    </source>
</evidence>
<dbReference type="GO" id="GO:0005886">
    <property type="term" value="C:plasma membrane"/>
    <property type="evidence" value="ECO:0007669"/>
    <property type="project" value="TreeGrafter"/>
</dbReference>
<evidence type="ECO:0000256" key="5">
    <source>
        <dbReference type="ARBA" id="ARBA00022989"/>
    </source>
</evidence>
<keyword evidence="4 11" id="KW-0812">Transmembrane</keyword>
<dbReference type="InterPro" id="IPR001873">
    <property type="entry name" value="ENaC"/>
</dbReference>
<keyword evidence="2 11" id="KW-0813">Transport</keyword>
<evidence type="ECO:0000256" key="7">
    <source>
        <dbReference type="ARBA" id="ARBA00023065"/>
    </source>
</evidence>
<dbReference type="Pfam" id="PF00858">
    <property type="entry name" value="ASC"/>
    <property type="match status" value="1"/>
</dbReference>
<dbReference type="Gene3D" id="1.10.287.770">
    <property type="entry name" value="YojJ-like"/>
    <property type="match status" value="1"/>
</dbReference>
<keyword evidence="5" id="KW-1133">Transmembrane helix</keyword>
<comment type="subcellular location">
    <subcellularLocation>
        <location evidence="1">Membrane</location>
        <topology evidence="1">Multi-pass membrane protein</topology>
    </subcellularLocation>
</comment>
<keyword evidence="7 11" id="KW-0406">Ion transport</keyword>
<dbReference type="OrthoDB" id="6502088at2759"/>
<evidence type="ECO:0000313" key="12">
    <source>
        <dbReference type="Proteomes" id="UP000515163"/>
    </source>
</evidence>
<dbReference type="PRINTS" id="PR01078">
    <property type="entry name" value="AMINACHANNEL"/>
</dbReference>
<dbReference type="PANTHER" id="PTHR11690">
    <property type="entry name" value="AMILORIDE-SENSITIVE SODIUM CHANNEL-RELATED"/>
    <property type="match status" value="1"/>
</dbReference>
<dbReference type="RefSeq" id="XP_031568813.1">
    <property type="nucleotide sequence ID" value="XM_031712953.1"/>
</dbReference>
<evidence type="ECO:0000256" key="3">
    <source>
        <dbReference type="ARBA" id="ARBA00022461"/>
    </source>
</evidence>
<evidence type="ECO:0000256" key="4">
    <source>
        <dbReference type="ARBA" id="ARBA00022692"/>
    </source>
</evidence>
<reference evidence="13" key="1">
    <citation type="submission" date="2025-08" db="UniProtKB">
        <authorList>
            <consortium name="RefSeq"/>
        </authorList>
    </citation>
    <scope>IDENTIFICATION</scope>
    <source>
        <tissue evidence="13">Tentacle</tissue>
    </source>
</reference>
<comment type="similarity">
    <text evidence="11">Belongs to the amiloride-sensitive sodium channel (TC 1.A.6) family.</text>
</comment>
<name>A0A6P8IRB8_ACTTE</name>
<keyword evidence="8" id="KW-0472">Membrane</keyword>
<keyword evidence="3 11" id="KW-0894">Sodium channel</keyword>
<dbReference type="KEGG" id="aten:116303424"/>
<dbReference type="GO" id="GO:0015280">
    <property type="term" value="F:ligand-gated sodium channel activity"/>
    <property type="evidence" value="ECO:0007669"/>
    <property type="project" value="TreeGrafter"/>
</dbReference>
<evidence type="ECO:0000256" key="9">
    <source>
        <dbReference type="ARBA" id="ARBA00023201"/>
    </source>
</evidence>
<protein>
    <submittedName>
        <fullName evidence="13">Acid-sensing ion channel 2-like</fullName>
    </submittedName>
</protein>
<evidence type="ECO:0000256" key="2">
    <source>
        <dbReference type="ARBA" id="ARBA00022448"/>
    </source>
</evidence>
<proteinExistence type="inferred from homology"/>
<evidence type="ECO:0000256" key="1">
    <source>
        <dbReference type="ARBA" id="ARBA00004141"/>
    </source>
</evidence>
<dbReference type="AlphaFoldDB" id="A0A6P8IRB8"/>
<keyword evidence="12" id="KW-1185">Reference proteome</keyword>
<dbReference type="Gene3D" id="2.60.470.10">
    <property type="entry name" value="Acid-sensing ion channels like domains"/>
    <property type="match status" value="1"/>
</dbReference>
<evidence type="ECO:0000256" key="11">
    <source>
        <dbReference type="RuleBase" id="RU000679"/>
    </source>
</evidence>
<sequence>MAVSMKPSWSEFASNSTLHGLRYVVGVSSWCRRSSWLFCILTVTGIYLYFLAESVQQYVSKPINTHTSHEFPEDGMNFPLVTICNRNAVMKSKADIGYDDERFKKLKLDLPACDTIRHVSGNLTCGQALLCAYHKYGSNVVENCDNNMVDKLRNALNTSSRIFNPEEFLRVYGHDIETMVVSYCRFSTDYVCSDKDFQPVMSPKGLCYEFKPKTKDGRPLKVQYTGGDGALNVVLDTQTNEGTFGDWSIGFLAIVTWYGEVANRNRGFNVFPGSHAIVGVIPKMVKRLPAPYKTNCSERHLPGYTLYTKDACVAQCFNNATIAACGCRLEGEPGFPDIPVCSIQDAQCRTKAQENTNLAACWCSMPCMERYFETTISYSKFPNKVGISIIQKRFKLNRSEEYIRNNLVYLQIGFVELAYQVDEQIPAYGPSSLFGDIGGNMGLFLGCSLLTVVEFLDHICILLLNKVRGDKKTNDIHNNQSTSTLST</sequence>
<keyword evidence="9 11" id="KW-0739">Sodium transport</keyword>
<dbReference type="Proteomes" id="UP000515163">
    <property type="component" value="Unplaced"/>
</dbReference>
<evidence type="ECO:0000313" key="13">
    <source>
        <dbReference type="RefSeq" id="XP_031568813.1"/>
    </source>
</evidence>
<evidence type="ECO:0000256" key="10">
    <source>
        <dbReference type="ARBA" id="ARBA00023303"/>
    </source>
</evidence>
<dbReference type="InParanoid" id="A0A6P8IRB8"/>
<accession>A0A6P8IRB8</accession>
<keyword evidence="6" id="KW-0915">Sodium</keyword>
<gene>
    <name evidence="13" type="primary">LOC116303424</name>
</gene>
<organism evidence="12 13">
    <name type="scientific">Actinia tenebrosa</name>
    <name type="common">Australian red waratah sea anemone</name>
    <dbReference type="NCBI Taxonomy" id="6105"/>
    <lineage>
        <taxon>Eukaryota</taxon>
        <taxon>Metazoa</taxon>
        <taxon>Cnidaria</taxon>
        <taxon>Anthozoa</taxon>
        <taxon>Hexacorallia</taxon>
        <taxon>Actiniaria</taxon>
        <taxon>Actiniidae</taxon>
        <taxon>Actinia</taxon>
    </lineage>
</organism>
<evidence type="ECO:0000256" key="6">
    <source>
        <dbReference type="ARBA" id="ARBA00023053"/>
    </source>
</evidence>
<keyword evidence="10 11" id="KW-0407">Ion channel</keyword>